<keyword evidence="2" id="KW-1185">Reference proteome</keyword>
<proteinExistence type="predicted"/>
<organism evidence="1 2">
    <name type="scientific">Hypoxylon rubiginosum</name>
    <dbReference type="NCBI Taxonomy" id="110542"/>
    <lineage>
        <taxon>Eukaryota</taxon>
        <taxon>Fungi</taxon>
        <taxon>Dikarya</taxon>
        <taxon>Ascomycota</taxon>
        <taxon>Pezizomycotina</taxon>
        <taxon>Sordariomycetes</taxon>
        <taxon>Xylariomycetidae</taxon>
        <taxon>Xylariales</taxon>
        <taxon>Hypoxylaceae</taxon>
        <taxon>Hypoxylon</taxon>
    </lineage>
</organism>
<comment type="caution">
    <text evidence="1">The sequence shown here is derived from an EMBL/GenBank/DDBJ whole genome shotgun (WGS) entry which is preliminary data.</text>
</comment>
<gene>
    <name evidence="1" type="ORF">F4820DRAFT_108505</name>
</gene>
<reference evidence="1 2" key="1">
    <citation type="journal article" date="2022" name="New Phytol.">
        <title>Ecological generalism drives hyperdiversity of secondary metabolite gene clusters in xylarialean endophytes.</title>
        <authorList>
            <person name="Franco M.E.E."/>
            <person name="Wisecaver J.H."/>
            <person name="Arnold A.E."/>
            <person name="Ju Y.M."/>
            <person name="Slot J.C."/>
            <person name="Ahrendt S."/>
            <person name="Moore L.P."/>
            <person name="Eastman K.E."/>
            <person name="Scott K."/>
            <person name="Konkel Z."/>
            <person name="Mondo S.J."/>
            <person name="Kuo A."/>
            <person name="Hayes R.D."/>
            <person name="Haridas S."/>
            <person name="Andreopoulos B."/>
            <person name="Riley R."/>
            <person name="LaButti K."/>
            <person name="Pangilinan J."/>
            <person name="Lipzen A."/>
            <person name="Amirebrahimi M."/>
            <person name="Yan J."/>
            <person name="Adam C."/>
            <person name="Keymanesh K."/>
            <person name="Ng V."/>
            <person name="Louie K."/>
            <person name="Northen T."/>
            <person name="Drula E."/>
            <person name="Henrissat B."/>
            <person name="Hsieh H.M."/>
            <person name="Youens-Clark K."/>
            <person name="Lutzoni F."/>
            <person name="Miadlikowska J."/>
            <person name="Eastwood D.C."/>
            <person name="Hamelin R.C."/>
            <person name="Grigoriev I.V."/>
            <person name="U'Ren J.M."/>
        </authorList>
    </citation>
    <scope>NUCLEOTIDE SEQUENCE [LARGE SCALE GENOMIC DNA]</scope>
    <source>
        <strain evidence="1 2">CBS 119005</strain>
    </source>
</reference>
<protein>
    <submittedName>
        <fullName evidence="1">Cytochrome P450</fullName>
    </submittedName>
</protein>
<name>A0ACB9YMK9_9PEZI</name>
<dbReference type="EMBL" id="MU393586">
    <property type="protein sequence ID" value="KAI4860431.1"/>
    <property type="molecule type" value="Genomic_DNA"/>
</dbReference>
<evidence type="ECO:0000313" key="1">
    <source>
        <dbReference type="EMBL" id="KAI4860431.1"/>
    </source>
</evidence>
<accession>A0ACB9YMK9</accession>
<dbReference type="Proteomes" id="UP001497700">
    <property type="component" value="Unassembled WGS sequence"/>
</dbReference>
<evidence type="ECO:0000313" key="2">
    <source>
        <dbReference type="Proteomes" id="UP001497700"/>
    </source>
</evidence>
<sequence length="543" mass="60635">MGNSLGIVTGVLFLCCIVWIISSNSGPRLPKGLPIVGARKGDWFPFWQATLRNSLDVKKAALDGYKQYPNQAAILPVAGPGGASFVVLPASETQFITDQPDSVLNLRAVIIKGLLYRYTVADQFIISNAAHQHVITTTLTNQIGNLMSALNDETAFCFEQIWGTDTNNFCDVGVWDTLGRVVGGVTNRAFVGLPYCRDPTLLSAGLNFARCLPLSARFLSFVWEPLRPVASPLFTLPNRIFERRFINILLPEIHRRLRHRFDHVKNDGKYVAEKNDFLQWSIEQAIASGDPQMWKPRTLAGRVLLLNLVSIHTSSLTVTNLVLDLISSKAEILDELRDEIVGILAETRGVWTKTAMYKMVKLDSVFRESARLNTLTAVALRRVVVAKDGVTTPSGVHIPCGNFCAVPSLAVLTDGKKYSSPESFDPFRFVDLRQKVNTGERLPDHVERARMSFPATSNDYLAFGNGRQACPGRFFAAAELKLMLAYVLLHYDFEMLPKRPSDTWVGILRIPSSSAKIRVKRRTRAEIPVFRFPVHGVDWMDWT</sequence>